<gene>
    <name evidence="2" type="ORF">A2725_00960</name>
</gene>
<dbReference type="Proteomes" id="UP000177067">
    <property type="component" value="Unassembled WGS sequence"/>
</dbReference>
<keyword evidence="1" id="KW-1133">Transmembrane helix</keyword>
<keyword evidence="1" id="KW-0472">Membrane</keyword>
<reference evidence="2 3" key="1">
    <citation type="journal article" date="2016" name="Nat. Commun.">
        <title>Thousands of microbial genomes shed light on interconnected biogeochemical processes in an aquifer system.</title>
        <authorList>
            <person name="Anantharaman K."/>
            <person name="Brown C.T."/>
            <person name="Hug L.A."/>
            <person name="Sharon I."/>
            <person name="Castelle C.J."/>
            <person name="Probst A.J."/>
            <person name="Thomas B.C."/>
            <person name="Singh A."/>
            <person name="Wilkins M.J."/>
            <person name="Karaoz U."/>
            <person name="Brodie E.L."/>
            <person name="Williams K.H."/>
            <person name="Hubbard S.S."/>
            <person name="Banfield J.F."/>
        </authorList>
    </citation>
    <scope>NUCLEOTIDE SEQUENCE [LARGE SCALE GENOMIC DNA]</scope>
</reference>
<comment type="caution">
    <text evidence="2">The sequence shown here is derived from an EMBL/GenBank/DDBJ whole genome shotgun (WGS) entry which is preliminary data.</text>
</comment>
<organism evidence="2 3">
    <name type="scientific">Candidatus Magasanikbacteria bacterium RIFCSPHIGHO2_01_FULL_33_34</name>
    <dbReference type="NCBI Taxonomy" id="1798671"/>
    <lineage>
        <taxon>Bacteria</taxon>
        <taxon>Candidatus Magasanikiibacteriota</taxon>
    </lineage>
</organism>
<evidence type="ECO:0000256" key="1">
    <source>
        <dbReference type="SAM" id="Phobius"/>
    </source>
</evidence>
<evidence type="ECO:0000313" key="3">
    <source>
        <dbReference type="Proteomes" id="UP000177067"/>
    </source>
</evidence>
<keyword evidence="1" id="KW-0812">Transmembrane</keyword>
<feature type="transmembrane region" description="Helical" evidence="1">
    <location>
        <begin position="6"/>
        <end position="24"/>
    </location>
</feature>
<sequence length="166" mass="19471">MFSPFQIISTIGIVSVLGAFIYIGRKLQILDNLKETSDKTKINLDVVCKYLMKNHTKFDPSELQTFSPFQLTEKGKNFIKEIGFDNVFEKNKEVFFRFIDNENPKLKFDVENSSIKSVVTLYDEPYMEFLKIYQYNNPSRSLENISPTLGVYIRDKYLEEHPEITQ</sequence>
<dbReference type="EMBL" id="MFPS01000007">
    <property type="protein sequence ID" value="OGH59381.1"/>
    <property type="molecule type" value="Genomic_DNA"/>
</dbReference>
<dbReference type="AlphaFoldDB" id="A0A1F6LJ18"/>
<accession>A0A1F6LJ18</accession>
<name>A0A1F6LJ18_9BACT</name>
<evidence type="ECO:0000313" key="2">
    <source>
        <dbReference type="EMBL" id="OGH59381.1"/>
    </source>
</evidence>
<protein>
    <submittedName>
        <fullName evidence="2">Uncharacterized protein</fullName>
    </submittedName>
</protein>
<proteinExistence type="predicted"/>